<protein>
    <submittedName>
        <fullName evidence="4">DUF1593 domain-containing protein</fullName>
    </submittedName>
</protein>
<accession>A0A4P7W662</accession>
<reference evidence="5" key="1">
    <citation type="submission" date="2019-02" db="EMBL/GenBank/DDBJ databases">
        <title>Isolation and identification of novel species under the genus Muribaculum.</title>
        <authorList>
            <person name="Miyake S."/>
            <person name="Ding Y."/>
            <person name="Low A."/>
            <person name="Soh M."/>
            <person name="Seedorf H."/>
        </authorList>
    </citation>
    <scope>NUCLEOTIDE SEQUENCE [LARGE SCALE GENOMIC DNA]</scope>
    <source>
        <strain evidence="5">H5</strain>
    </source>
</reference>
<feature type="signal peptide" evidence="1">
    <location>
        <begin position="1"/>
        <end position="31"/>
    </location>
</feature>
<organism evidence="4 5">
    <name type="scientific">Duncaniella dubosii</name>
    <dbReference type="NCBI Taxonomy" id="2518971"/>
    <lineage>
        <taxon>Bacteria</taxon>
        <taxon>Pseudomonadati</taxon>
        <taxon>Bacteroidota</taxon>
        <taxon>Bacteroidia</taxon>
        <taxon>Bacteroidales</taxon>
        <taxon>Muribaculaceae</taxon>
        <taxon>Duncaniella</taxon>
    </lineage>
</organism>
<reference evidence="4" key="2">
    <citation type="journal article" date="2020" name="Int. J. Syst. Evol. Microbiol.">
        <title>Cultivation and description of Duncaniella dubosii sp. nov., Duncaniella freteri sp. nov. and emended description of the species Duncaniella muris.</title>
        <authorList>
            <person name="Miyake S."/>
            <person name="Ding Y."/>
            <person name="Soh M."/>
            <person name="Low A."/>
            <person name="Seedorf H."/>
        </authorList>
    </citation>
    <scope>NUCLEOTIDE SEQUENCE</scope>
    <source>
        <strain evidence="4">H5</strain>
    </source>
</reference>
<dbReference type="InterPro" id="IPR011483">
    <property type="entry name" value="Sde182_NH-like"/>
</dbReference>
<dbReference type="Pfam" id="PF07632">
    <property type="entry name" value="Sde182_NH-like"/>
    <property type="match status" value="1"/>
</dbReference>
<feature type="chain" id="PRO_5044607084" evidence="1">
    <location>
        <begin position="32"/>
        <end position="434"/>
    </location>
</feature>
<evidence type="ECO:0000256" key="1">
    <source>
        <dbReference type="SAM" id="SignalP"/>
    </source>
</evidence>
<dbReference type="InterPro" id="IPR036452">
    <property type="entry name" value="Ribo_hydro-like"/>
</dbReference>
<feature type="domain" description="Cellulose-binding Sde182 nucleoside hydrolase-like" evidence="2">
    <location>
        <begin position="36"/>
        <end position="278"/>
    </location>
</feature>
<keyword evidence="5" id="KW-1185">Reference proteome</keyword>
<gene>
    <name evidence="3" type="ORF">E7747_15080</name>
    <name evidence="4" type="ORF">E7747_15935</name>
</gene>
<sequence length="434" mass="48805">MQYRNEMNRKSITSLVFSIFLSLMSYSAAVAAERHRILVTTDIGGTDADDNQSMAHLLMYNDLFDIEALVSTPSFGNGSKSEIMRMIDVYEKDYPRLSSRAPGLLSPDSLRSLCRQGADSMAPYCGFSTPTDGSTAIVEAARRQDSRPLYVLVWGALEDVAQALHDAPDIMSKIRVYWIGGPNKKWGANAYCYIAENFPDLWMIENNASYRGFISDAKRDDRFNKHYYDRTISGAGALGEDFKSYYDGNVKMGDTPSLLYMMNGDSSRPDAESWGGQFERITHSPRTVFTYMTTTRDTVPVYSIAEFRFKGIAGVVPIGAVAFKMTIDGQSWDGVYLGGWEYAVRYAPKAPGTFEYRLSAPLIPAMDGLRGSIVVSPQWPGEKLKDSYVLGGNWWSDSSDKSLFRDKWQGAATVEKWREDVLSDWAERWNWLKD</sequence>
<proteinExistence type="predicted"/>
<dbReference type="EMBL" id="CP039396">
    <property type="protein sequence ID" value="QCD43463.1"/>
    <property type="molecule type" value="Genomic_DNA"/>
</dbReference>
<dbReference type="AlphaFoldDB" id="A0A4P7W662"/>
<keyword evidence="1" id="KW-0732">Signal</keyword>
<dbReference type="EMBL" id="CP039396">
    <property type="protein sequence ID" value="QCD43609.1"/>
    <property type="molecule type" value="Genomic_DNA"/>
</dbReference>
<dbReference type="Gene3D" id="3.90.245.10">
    <property type="entry name" value="Ribonucleoside hydrolase-like"/>
    <property type="match status" value="1"/>
</dbReference>
<name>A0A4P7W662_9BACT</name>
<dbReference type="Proteomes" id="UP000297149">
    <property type="component" value="Chromosome"/>
</dbReference>
<dbReference type="KEGG" id="ddb:E7747_15935"/>
<dbReference type="KEGG" id="ddb:E7747_15080"/>
<evidence type="ECO:0000313" key="3">
    <source>
        <dbReference type="EMBL" id="QCD43463.1"/>
    </source>
</evidence>
<dbReference type="SUPFAM" id="SSF53590">
    <property type="entry name" value="Nucleoside hydrolase"/>
    <property type="match status" value="1"/>
</dbReference>
<evidence type="ECO:0000313" key="5">
    <source>
        <dbReference type="Proteomes" id="UP000297149"/>
    </source>
</evidence>
<evidence type="ECO:0000259" key="2">
    <source>
        <dbReference type="Pfam" id="PF07632"/>
    </source>
</evidence>
<dbReference type="GO" id="GO:0016799">
    <property type="term" value="F:hydrolase activity, hydrolyzing N-glycosyl compounds"/>
    <property type="evidence" value="ECO:0007669"/>
    <property type="project" value="InterPro"/>
</dbReference>
<evidence type="ECO:0000313" key="4">
    <source>
        <dbReference type="EMBL" id="QCD43609.1"/>
    </source>
</evidence>